<proteinExistence type="predicted"/>
<reference evidence="1" key="1">
    <citation type="submission" date="2015-11" db="EMBL/GenBank/DDBJ databases">
        <title>De novo transcriptome assembly of four potential Pierce s Disease insect vectors from Arizona vineyards.</title>
        <authorList>
            <person name="Tassone E.E."/>
        </authorList>
    </citation>
    <scope>NUCLEOTIDE SEQUENCE</scope>
</reference>
<sequence>YKLKSGKNSHPSQRKTVVFHQNVDRIGNKIDRLNHLLDLDKPDFVVLTEHGLDLATLKNVCLLNYSLVTAYCRVNHQKGGVAIYKNKHLANEVECFNISSHCEELQCER</sequence>
<evidence type="ECO:0008006" key="2">
    <source>
        <dbReference type="Google" id="ProtNLM"/>
    </source>
</evidence>
<dbReference type="Gene3D" id="3.60.10.10">
    <property type="entry name" value="Endonuclease/exonuclease/phosphatase"/>
    <property type="match status" value="1"/>
</dbReference>
<dbReference type="SUPFAM" id="SSF56219">
    <property type="entry name" value="DNase I-like"/>
    <property type="match status" value="1"/>
</dbReference>
<dbReference type="EMBL" id="GECZ01014040">
    <property type="protein sequence ID" value="JAS55729.1"/>
    <property type="molecule type" value="Transcribed_RNA"/>
</dbReference>
<name>A0A1B6FZW2_9HEMI</name>
<protein>
    <recommendedName>
        <fullName evidence="2">Endonuclease/exonuclease/phosphatase domain-containing protein</fullName>
    </recommendedName>
</protein>
<feature type="non-terminal residue" evidence="1">
    <location>
        <position position="109"/>
    </location>
</feature>
<dbReference type="InterPro" id="IPR036691">
    <property type="entry name" value="Endo/exonu/phosph_ase_sf"/>
</dbReference>
<feature type="non-terminal residue" evidence="1">
    <location>
        <position position="1"/>
    </location>
</feature>
<organism evidence="1">
    <name type="scientific">Cuerna arida</name>
    <dbReference type="NCBI Taxonomy" id="1464854"/>
    <lineage>
        <taxon>Eukaryota</taxon>
        <taxon>Metazoa</taxon>
        <taxon>Ecdysozoa</taxon>
        <taxon>Arthropoda</taxon>
        <taxon>Hexapoda</taxon>
        <taxon>Insecta</taxon>
        <taxon>Pterygota</taxon>
        <taxon>Neoptera</taxon>
        <taxon>Paraneoptera</taxon>
        <taxon>Hemiptera</taxon>
        <taxon>Auchenorrhyncha</taxon>
        <taxon>Membracoidea</taxon>
        <taxon>Cicadellidae</taxon>
        <taxon>Cicadellinae</taxon>
        <taxon>Proconiini</taxon>
        <taxon>Cuerna</taxon>
    </lineage>
</organism>
<dbReference type="AlphaFoldDB" id="A0A1B6FZW2"/>
<accession>A0A1B6FZW2</accession>
<evidence type="ECO:0000313" key="1">
    <source>
        <dbReference type="EMBL" id="JAS55729.1"/>
    </source>
</evidence>
<gene>
    <name evidence="1" type="ORF">g.1474</name>
</gene>